<accession>A0A8S5L9C5</accession>
<feature type="transmembrane region" description="Helical" evidence="2">
    <location>
        <begin position="7"/>
        <end position="28"/>
    </location>
</feature>
<keyword evidence="2" id="KW-1133">Transmembrane helix</keyword>
<name>A0A8S5L9C5_9CAUD</name>
<keyword evidence="2" id="KW-0812">Transmembrane</keyword>
<protein>
    <submittedName>
        <fullName evidence="3">Immunity protein</fullName>
    </submittedName>
</protein>
<evidence type="ECO:0000256" key="2">
    <source>
        <dbReference type="SAM" id="Phobius"/>
    </source>
</evidence>
<evidence type="ECO:0000256" key="1">
    <source>
        <dbReference type="SAM" id="Coils"/>
    </source>
</evidence>
<proteinExistence type="predicted"/>
<keyword evidence="2" id="KW-0472">Membrane</keyword>
<dbReference type="EMBL" id="BK014659">
    <property type="protein sequence ID" value="DAD66378.1"/>
    <property type="molecule type" value="Genomic_DNA"/>
</dbReference>
<sequence length="99" mass="11762">MTMTIEAFTITVFVVCVISIALCAFFYFRCVDLECKVDVAQESKDALRESMSNINRYLQQQLERVKKEKHEQRKKLTAEIHVLRTQLHQLRKEQQKQDN</sequence>
<reference evidence="3" key="1">
    <citation type="journal article" date="2021" name="Proc. Natl. Acad. Sci. U.S.A.">
        <title>A Catalog of Tens of Thousands of Viruses from Human Metagenomes Reveals Hidden Associations with Chronic Diseases.</title>
        <authorList>
            <person name="Tisza M.J."/>
            <person name="Buck C.B."/>
        </authorList>
    </citation>
    <scope>NUCLEOTIDE SEQUENCE</scope>
    <source>
        <strain evidence="3">Ct4T77</strain>
    </source>
</reference>
<evidence type="ECO:0000313" key="3">
    <source>
        <dbReference type="EMBL" id="DAD66378.1"/>
    </source>
</evidence>
<organism evidence="3">
    <name type="scientific">Siphoviridae sp. ct4T77</name>
    <dbReference type="NCBI Taxonomy" id="2823563"/>
    <lineage>
        <taxon>Viruses</taxon>
        <taxon>Duplodnaviria</taxon>
        <taxon>Heunggongvirae</taxon>
        <taxon>Uroviricota</taxon>
        <taxon>Caudoviricetes</taxon>
    </lineage>
</organism>
<keyword evidence="1" id="KW-0175">Coiled coil</keyword>
<feature type="coiled-coil region" evidence="1">
    <location>
        <begin position="30"/>
        <end position="93"/>
    </location>
</feature>